<dbReference type="CDD" id="cd03225">
    <property type="entry name" value="ABC_cobalt_CbiO_domain1"/>
    <property type="match status" value="2"/>
</dbReference>
<comment type="subcellular location">
    <subcellularLocation>
        <location evidence="1">Cell membrane</location>
        <topology evidence="1">Peripheral membrane protein</topology>
    </subcellularLocation>
</comment>
<evidence type="ECO:0000256" key="9">
    <source>
        <dbReference type="ARBA" id="ARBA00023136"/>
    </source>
</evidence>
<comment type="function">
    <text evidence="10">Probably part of an ABC transporter complex. Responsible for energy coupling to the transport system.</text>
</comment>
<comment type="caution">
    <text evidence="12">The sequence shown here is derived from an EMBL/GenBank/DDBJ whole genome shotgun (WGS) entry which is preliminary data.</text>
</comment>
<accession>A0ABT0MCB5</accession>
<evidence type="ECO:0000256" key="6">
    <source>
        <dbReference type="ARBA" id="ARBA00022741"/>
    </source>
</evidence>
<evidence type="ECO:0000256" key="3">
    <source>
        <dbReference type="ARBA" id="ARBA00022448"/>
    </source>
</evidence>
<dbReference type="EMBL" id="JAMAST010000016">
    <property type="protein sequence ID" value="MCL1632522.1"/>
    <property type="molecule type" value="Genomic_DNA"/>
</dbReference>
<evidence type="ECO:0000256" key="4">
    <source>
        <dbReference type="ARBA" id="ARBA00022475"/>
    </source>
</evidence>
<dbReference type="PANTHER" id="PTHR43553">
    <property type="entry name" value="HEAVY METAL TRANSPORTER"/>
    <property type="match status" value="1"/>
</dbReference>
<dbReference type="Pfam" id="PF00005">
    <property type="entry name" value="ABC_tran"/>
    <property type="match status" value="2"/>
</dbReference>
<evidence type="ECO:0000256" key="1">
    <source>
        <dbReference type="ARBA" id="ARBA00004202"/>
    </source>
</evidence>
<gene>
    <name evidence="12" type="ORF">M3N64_11390</name>
</gene>
<keyword evidence="7 12" id="KW-0067">ATP-binding</keyword>
<dbReference type="PROSITE" id="PS50893">
    <property type="entry name" value="ABC_TRANSPORTER_2"/>
    <property type="match status" value="2"/>
</dbReference>
<keyword evidence="13" id="KW-1185">Reference proteome</keyword>
<name>A0ABT0MCB5_9BACL</name>
<comment type="similarity">
    <text evidence="2">Belongs to the ABC transporter superfamily.</text>
</comment>
<organism evidence="12 13">
    <name type="scientific">Sporolactobacillus mangiferae</name>
    <dbReference type="NCBI Taxonomy" id="2940498"/>
    <lineage>
        <taxon>Bacteria</taxon>
        <taxon>Bacillati</taxon>
        <taxon>Bacillota</taxon>
        <taxon>Bacilli</taxon>
        <taxon>Bacillales</taxon>
        <taxon>Sporolactobacillaceae</taxon>
        <taxon>Sporolactobacillus</taxon>
    </lineage>
</organism>
<sequence length="577" mass="63382">MKKKIIAFKAFSFKYRSQESPSLHAINLTIHQGERVLITGPSGSGKSTLGRCLNGLISNAYKGEIRGTLEIMGARSDDQTLSALSRKVGTVLQDTDAQFIGLTVGEDIAFALENDAIPQARMKRAVQQAAERVGMERFLKQSPHELSGGQKQSVAMAGVMVDPVNILLFDEPLANLDPLSGRSAMHLIDRIQKETGVTVIIIEHRVEEVLEIGIDRIVLVADGRIAADAPPDQLLSSGILGAHGVREPLYLTALKRAGIPITPELHPESLDRIKMGSIVKSLRDWAEVTIPERAQTSGQPILELSHVCFGYEPNRPALEHVSFSVQAGERIALVGKNGAGKSTLTKLICGLEQPDSGAIYVGGVDIRTQTIRERSAKTGLVMQNPNQMLSQNIVFDEVAFGLRIRGIDEEKIGSRVCETMKVCGLYPYRNWPVSALSFGQKKRVTIASVLVLEPSLLILDEPTAGQDYQHYTEIMRFLESLNDKGVTLIMITHDMHLMLEYTDRALVMADGQLIADRHPADLLSDSEIAARANLKTTSLYHLAERAGFSNPSALVYRFIQGEKRRRSRSEDADAQLH</sequence>
<dbReference type="RefSeq" id="WP_249102313.1">
    <property type="nucleotide sequence ID" value="NZ_JAMAST010000016.1"/>
</dbReference>
<keyword evidence="5" id="KW-0677">Repeat</keyword>
<evidence type="ECO:0000259" key="11">
    <source>
        <dbReference type="PROSITE" id="PS50893"/>
    </source>
</evidence>
<dbReference type="InterPro" id="IPR003439">
    <property type="entry name" value="ABC_transporter-like_ATP-bd"/>
</dbReference>
<evidence type="ECO:0000256" key="7">
    <source>
        <dbReference type="ARBA" id="ARBA00022840"/>
    </source>
</evidence>
<dbReference type="PROSITE" id="PS00211">
    <property type="entry name" value="ABC_TRANSPORTER_1"/>
    <property type="match status" value="1"/>
</dbReference>
<dbReference type="NCBIfam" id="NF010167">
    <property type="entry name" value="PRK13648.1"/>
    <property type="match status" value="2"/>
</dbReference>
<keyword evidence="8" id="KW-1278">Translocase</keyword>
<dbReference type="InterPro" id="IPR022216">
    <property type="entry name" value="ABC_Co_transporter"/>
</dbReference>
<dbReference type="Pfam" id="PF12558">
    <property type="entry name" value="DUF3744"/>
    <property type="match status" value="1"/>
</dbReference>
<dbReference type="InterPro" id="IPR003593">
    <property type="entry name" value="AAA+_ATPase"/>
</dbReference>
<feature type="domain" description="ABC transporter" evidence="11">
    <location>
        <begin position="302"/>
        <end position="535"/>
    </location>
</feature>
<evidence type="ECO:0000256" key="2">
    <source>
        <dbReference type="ARBA" id="ARBA00005417"/>
    </source>
</evidence>
<dbReference type="SMART" id="SM00382">
    <property type="entry name" value="AAA"/>
    <property type="match status" value="2"/>
</dbReference>
<evidence type="ECO:0000256" key="10">
    <source>
        <dbReference type="ARBA" id="ARBA00025157"/>
    </source>
</evidence>
<dbReference type="Gene3D" id="3.40.50.300">
    <property type="entry name" value="P-loop containing nucleotide triphosphate hydrolases"/>
    <property type="match status" value="2"/>
</dbReference>
<evidence type="ECO:0000313" key="12">
    <source>
        <dbReference type="EMBL" id="MCL1632522.1"/>
    </source>
</evidence>
<protein>
    <submittedName>
        <fullName evidence="12">ABC transporter ATP-binding protein</fullName>
    </submittedName>
</protein>
<evidence type="ECO:0000256" key="5">
    <source>
        <dbReference type="ARBA" id="ARBA00022737"/>
    </source>
</evidence>
<evidence type="ECO:0000313" key="13">
    <source>
        <dbReference type="Proteomes" id="UP001203004"/>
    </source>
</evidence>
<dbReference type="InterPro" id="IPR017871">
    <property type="entry name" value="ABC_transporter-like_CS"/>
</dbReference>
<dbReference type="InterPro" id="IPR015856">
    <property type="entry name" value="ABC_transpr_CbiO/EcfA_su"/>
</dbReference>
<dbReference type="InterPro" id="IPR027417">
    <property type="entry name" value="P-loop_NTPase"/>
</dbReference>
<dbReference type="SUPFAM" id="SSF52540">
    <property type="entry name" value="P-loop containing nucleoside triphosphate hydrolases"/>
    <property type="match status" value="2"/>
</dbReference>
<dbReference type="GO" id="GO:0005524">
    <property type="term" value="F:ATP binding"/>
    <property type="evidence" value="ECO:0007669"/>
    <property type="project" value="UniProtKB-KW"/>
</dbReference>
<feature type="domain" description="ABC transporter" evidence="11">
    <location>
        <begin position="6"/>
        <end position="247"/>
    </location>
</feature>
<reference evidence="12 13" key="1">
    <citation type="submission" date="2022-05" db="EMBL/GenBank/DDBJ databases">
        <title>Sporolactobacillus sp nov CPB3-1, isolated from tree bark (Mangifera indica L.).</title>
        <authorList>
            <person name="Phuengjayaem S."/>
            <person name="Tanasupawat S."/>
        </authorList>
    </citation>
    <scope>NUCLEOTIDE SEQUENCE [LARGE SCALE GENOMIC DNA]</scope>
    <source>
        <strain evidence="12 13">CPB3-1</strain>
    </source>
</reference>
<dbReference type="InterPro" id="IPR050095">
    <property type="entry name" value="ECF_ABC_transporter_ATP-bd"/>
</dbReference>
<keyword evidence="3" id="KW-0813">Transport</keyword>
<dbReference type="PANTHER" id="PTHR43553:SF26">
    <property type="entry name" value="ABC TRANSPORTER ATP-BINDING PROTEIN BC_2655-RELATED"/>
    <property type="match status" value="1"/>
</dbReference>
<keyword evidence="4" id="KW-1003">Cell membrane</keyword>
<keyword evidence="6" id="KW-0547">Nucleotide-binding</keyword>
<dbReference type="Proteomes" id="UP001203004">
    <property type="component" value="Unassembled WGS sequence"/>
</dbReference>
<proteinExistence type="inferred from homology"/>
<keyword evidence="9" id="KW-0472">Membrane</keyword>
<evidence type="ECO:0000256" key="8">
    <source>
        <dbReference type="ARBA" id="ARBA00022967"/>
    </source>
</evidence>